<keyword evidence="2" id="KW-1133">Transmembrane helix</keyword>
<dbReference type="InterPro" id="IPR003117">
    <property type="entry name" value="cAMP_dep_PK_reg_su_I/II_a/b"/>
</dbReference>
<evidence type="ECO:0000313" key="5">
    <source>
        <dbReference type="Proteomes" id="UP000092444"/>
    </source>
</evidence>
<dbReference type="VEuPathDB" id="VectorBase:GMOY004175"/>
<feature type="region of interest" description="Disordered" evidence="1">
    <location>
        <begin position="90"/>
        <end position="115"/>
    </location>
</feature>
<dbReference type="FunFam" id="1.20.890.10:FF:000015">
    <property type="entry name" value="cAMP-dependent protein kinase type II regulatory subunit"/>
    <property type="match status" value="1"/>
</dbReference>
<accession>A0A1B0FK53</accession>
<organism evidence="4 5">
    <name type="scientific">Glossina morsitans morsitans</name>
    <name type="common">Savannah tsetse fly</name>
    <dbReference type="NCBI Taxonomy" id="37546"/>
    <lineage>
        <taxon>Eukaryota</taxon>
        <taxon>Metazoa</taxon>
        <taxon>Ecdysozoa</taxon>
        <taxon>Arthropoda</taxon>
        <taxon>Hexapoda</taxon>
        <taxon>Insecta</taxon>
        <taxon>Pterygota</taxon>
        <taxon>Neoptera</taxon>
        <taxon>Endopterygota</taxon>
        <taxon>Diptera</taxon>
        <taxon>Brachycera</taxon>
        <taxon>Muscomorpha</taxon>
        <taxon>Hippoboscoidea</taxon>
        <taxon>Glossinidae</taxon>
        <taxon>Glossina</taxon>
    </lineage>
</organism>
<dbReference type="EMBL" id="CCAG010021784">
    <property type="status" value="NOT_ANNOTATED_CDS"/>
    <property type="molecule type" value="Genomic_DNA"/>
</dbReference>
<name>A0A1B0FK53_GLOMM</name>
<dbReference type="Pfam" id="PF02197">
    <property type="entry name" value="RIIa"/>
    <property type="match status" value="1"/>
</dbReference>
<dbReference type="AlphaFoldDB" id="A0A1B0FK53"/>
<feature type="domain" description="RIIa" evidence="3">
    <location>
        <begin position="53"/>
        <end position="90"/>
    </location>
</feature>
<dbReference type="CDD" id="cd12099">
    <property type="entry name" value="DD_RII_PKA"/>
    <property type="match status" value="1"/>
</dbReference>
<sequence>MQQQQQQQRQQQLYVVFFFQTWIYSELFSVSVFGIRSPSDAMPNENKRIQVPDELREVLLEFSISFLLEQPPDVVDFAVDYFTKLQADRKLTSGQQEGNGEEAKGDSLEEDEEDE</sequence>
<dbReference type="STRING" id="37546.A0A1B0FK53"/>
<dbReference type="Gene3D" id="1.20.890.10">
    <property type="entry name" value="cAMP-dependent protein kinase regulatory subunit, dimerization-anchoring domain"/>
    <property type="match status" value="1"/>
</dbReference>
<dbReference type="EnsemblMetazoa" id="GMOY004175-RA">
    <property type="protein sequence ID" value="GMOY004175-PA"/>
    <property type="gene ID" value="GMOY004175"/>
</dbReference>
<proteinExistence type="predicted"/>
<dbReference type="SMART" id="SM00394">
    <property type="entry name" value="RIIa"/>
    <property type="match status" value="1"/>
</dbReference>
<reference evidence="4" key="1">
    <citation type="submission" date="2020-05" db="UniProtKB">
        <authorList>
            <consortium name="EnsemblMetazoa"/>
        </authorList>
    </citation>
    <scope>IDENTIFICATION</scope>
    <source>
        <strain evidence="4">Yale</strain>
    </source>
</reference>
<keyword evidence="5" id="KW-1185">Reference proteome</keyword>
<keyword evidence="2" id="KW-0812">Transmembrane</keyword>
<evidence type="ECO:0000313" key="4">
    <source>
        <dbReference type="EnsemblMetazoa" id="GMOY004175-PA"/>
    </source>
</evidence>
<feature type="transmembrane region" description="Helical" evidence="2">
    <location>
        <begin position="12"/>
        <end position="35"/>
    </location>
</feature>
<evidence type="ECO:0000256" key="2">
    <source>
        <dbReference type="SAM" id="Phobius"/>
    </source>
</evidence>
<evidence type="ECO:0000259" key="3">
    <source>
        <dbReference type="SMART" id="SM00394"/>
    </source>
</evidence>
<dbReference type="SUPFAM" id="SSF47391">
    <property type="entry name" value="Dimerization-anchoring domain of cAMP-dependent PK regulatory subunit"/>
    <property type="match status" value="1"/>
</dbReference>
<keyword evidence="2" id="KW-0472">Membrane</keyword>
<dbReference type="Proteomes" id="UP000092444">
    <property type="component" value="Unassembled WGS sequence"/>
</dbReference>
<evidence type="ECO:0000256" key="1">
    <source>
        <dbReference type="SAM" id="MobiDB-lite"/>
    </source>
</evidence>
<protein>
    <recommendedName>
        <fullName evidence="3">RIIa domain-containing protein</fullName>
    </recommendedName>
</protein>